<evidence type="ECO:0000256" key="2">
    <source>
        <dbReference type="ARBA" id="ARBA00008122"/>
    </source>
</evidence>
<sequence>MIKFEHDRQEVVIHGEGDLFACEDSPLSLIEASNVEETFVYQIFDTVPVNRILEWQFIRGPQLSSASIMMVSELWKYGFEPEKGLGASLHGIVCPICPSENAGTFGLGFKPTTEDLKKAKERKKETWSLPRPMPLLSESFVKSGVTKHVEFEVELVDDFQNLFIDVDMVEAGEVTMEAVTVQESETTSNSNGSGQLRKERSGPRDDNTWRSCKVTKPADDFSTPANLFMRSASPNDGRGHSTMLSFSFPKSEEIPFLCTTNNVPAQDSARTLAFPLFDSGSHYSRAASAYASASGGSNESSCGPFARFRGPFTPSQWMELEHQALIYKHLVANVPIPHQLLIPLKKSLNPYAFSGLSAGPYASNWGGVTFHLGFAGNTDPEPGRCRRTDGKKWRCSREAVPDQKYCERHINRGRHRSRKHVESQNGHVVSGSTTSKVASVAPSSSASVIPSSGTSNNLGAVQHQFNNLQPSAANPSTEQLVNRMKDHKGVNMISPTIGLKPKDVAISVQKQHNGFELSSQTDFGLVSSDSLLNPSQRNSFVNPKNANAFLDFNDQEQSEQHPVHHFIDGWNKEQSSRASASWPDQLNSDWTQLSMSIPMAASDFASSSSPRQEKLTLSPLRLSRDLDPIQMGLGVTNSYDAGMQKTANWVPVSWENTLGGPLGEALNNTTGSAGDGKSASAFNLATEVWNNSPPFGSSPTGVLQKSTFVSLSNSSSGGSPRGDSKKVHEGIGMCDEVIGSTLAFP</sequence>
<evidence type="ECO:0000256" key="6">
    <source>
        <dbReference type="SAM" id="MobiDB-lite"/>
    </source>
</evidence>
<dbReference type="GO" id="GO:0006351">
    <property type="term" value="P:DNA-templated transcription"/>
    <property type="evidence" value="ECO:0007669"/>
    <property type="project" value="UniProtKB-UniRule"/>
</dbReference>
<name>A0A2G2XH85_CAPBA</name>
<evidence type="ECO:0000256" key="3">
    <source>
        <dbReference type="ARBA" id="ARBA00023242"/>
    </source>
</evidence>
<dbReference type="GO" id="GO:0005524">
    <property type="term" value="F:ATP binding"/>
    <property type="evidence" value="ECO:0007669"/>
    <property type="project" value="UniProtKB-UniRule"/>
</dbReference>
<feature type="domain" description="QLQ" evidence="7">
    <location>
        <begin position="311"/>
        <end position="346"/>
    </location>
</feature>
<dbReference type="STRING" id="33114.A0A2G2XH85"/>
<dbReference type="PROSITE" id="PS51666">
    <property type="entry name" value="QLQ"/>
    <property type="match status" value="1"/>
</dbReference>
<dbReference type="EMBL" id="MLFT02000002">
    <property type="protein sequence ID" value="PHT56854.1"/>
    <property type="molecule type" value="Genomic_DNA"/>
</dbReference>
<gene>
    <name evidence="9" type="ORF">CQW23_05340</name>
</gene>
<keyword evidence="10" id="KW-1185">Reference proteome</keyword>
<evidence type="ECO:0000259" key="7">
    <source>
        <dbReference type="PROSITE" id="PS51666"/>
    </source>
</evidence>
<dbReference type="OrthoDB" id="1927209at2759"/>
<comment type="domain">
    <text evidence="5">The QLQ domain and WRC domain may be involved in protein-protein interaction and DNA-binding, respectively.</text>
</comment>
<feature type="region of interest" description="Disordered" evidence="6">
    <location>
        <begin position="415"/>
        <end position="435"/>
    </location>
</feature>
<accession>A0A2G2XH85</accession>
<comment type="similarity">
    <text evidence="2 5">Belongs to the GRF family.</text>
</comment>
<dbReference type="SMART" id="SM00951">
    <property type="entry name" value="QLQ"/>
    <property type="match status" value="1"/>
</dbReference>
<dbReference type="PANTHER" id="PTHR31602:SF42">
    <property type="entry name" value="GROWTH-REGULATING FACTOR 2"/>
    <property type="match status" value="1"/>
</dbReference>
<reference evidence="10" key="2">
    <citation type="journal article" date="2017" name="J. Anim. Genet.">
        <title>Multiple reference genome sequences of hot pepper reveal the massive evolution of plant disease resistance genes by retroduplication.</title>
        <authorList>
            <person name="Kim S."/>
            <person name="Park J."/>
            <person name="Yeom S.-I."/>
            <person name="Kim Y.-M."/>
            <person name="Seo E."/>
            <person name="Kim K.-T."/>
            <person name="Kim M.-S."/>
            <person name="Lee J.M."/>
            <person name="Cheong K."/>
            <person name="Shin H.-S."/>
            <person name="Kim S.-B."/>
            <person name="Han K."/>
            <person name="Lee J."/>
            <person name="Park M."/>
            <person name="Lee H.-A."/>
            <person name="Lee H.-Y."/>
            <person name="Lee Y."/>
            <person name="Oh S."/>
            <person name="Lee J.H."/>
            <person name="Choi E."/>
            <person name="Choi E."/>
            <person name="Lee S.E."/>
            <person name="Jeon J."/>
            <person name="Kim H."/>
            <person name="Choi G."/>
            <person name="Song H."/>
            <person name="Lee J."/>
            <person name="Lee S.-C."/>
            <person name="Kwon J.-K."/>
            <person name="Lee H.-Y."/>
            <person name="Koo N."/>
            <person name="Hong Y."/>
            <person name="Kim R.W."/>
            <person name="Kang W.-H."/>
            <person name="Huh J.H."/>
            <person name="Kang B.-C."/>
            <person name="Yang T.-J."/>
            <person name="Lee Y.-H."/>
            <person name="Bennetzen J.L."/>
            <person name="Choi D."/>
        </authorList>
    </citation>
    <scope>NUCLEOTIDE SEQUENCE [LARGE SCALE GENOMIC DNA]</scope>
    <source>
        <strain evidence="10">cv. PBC81</strain>
    </source>
</reference>
<comment type="caution">
    <text evidence="9">The sequence shown here is derived from an EMBL/GenBank/DDBJ whole genome shotgun (WGS) entry which is preliminary data.</text>
</comment>
<comment type="function">
    <text evidence="5">Transcription activator.</text>
</comment>
<feature type="compositionally biased region" description="Polar residues" evidence="6">
    <location>
        <begin position="181"/>
        <end position="194"/>
    </location>
</feature>
<dbReference type="InterPro" id="IPR014978">
    <property type="entry name" value="Gln-Leu-Gln_QLQ"/>
</dbReference>
<evidence type="ECO:0000259" key="8">
    <source>
        <dbReference type="PROSITE" id="PS51667"/>
    </source>
</evidence>
<protein>
    <recommendedName>
        <fullName evidence="5">Growth-regulating factor</fullName>
    </recommendedName>
</protein>
<dbReference type="InterPro" id="IPR031137">
    <property type="entry name" value="GRF"/>
</dbReference>
<feature type="compositionally biased region" description="Basic and acidic residues" evidence="6">
    <location>
        <begin position="196"/>
        <end position="208"/>
    </location>
</feature>
<evidence type="ECO:0000256" key="5">
    <source>
        <dbReference type="RuleBase" id="RU367127"/>
    </source>
</evidence>
<comment type="subcellular location">
    <subcellularLocation>
        <location evidence="1 4 5">Nucleus</location>
    </subcellularLocation>
</comment>
<feature type="short sequence motif" description="Bipartite nuclear localization signal" evidence="4">
    <location>
        <begin position="412"/>
        <end position="419"/>
    </location>
</feature>
<dbReference type="GO" id="GO:0099402">
    <property type="term" value="P:plant organ development"/>
    <property type="evidence" value="ECO:0007669"/>
    <property type="project" value="UniProtKB-ARBA"/>
</dbReference>
<dbReference type="Pfam" id="PF08879">
    <property type="entry name" value="WRC"/>
    <property type="match status" value="1"/>
</dbReference>
<dbReference type="PROSITE" id="PS51667">
    <property type="entry name" value="WRC"/>
    <property type="match status" value="1"/>
</dbReference>
<keyword evidence="3 4" id="KW-0539">Nucleus</keyword>
<reference evidence="9 10" key="1">
    <citation type="journal article" date="2017" name="Genome Biol.">
        <title>New reference genome sequences of hot pepper reveal the massive evolution of plant disease-resistance genes by retroduplication.</title>
        <authorList>
            <person name="Kim S."/>
            <person name="Park J."/>
            <person name="Yeom S.I."/>
            <person name="Kim Y.M."/>
            <person name="Seo E."/>
            <person name="Kim K.T."/>
            <person name="Kim M.S."/>
            <person name="Lee J.M."/>
            <person name="Cheong K."/>
            <person name="Shin H.S."/>
            <person name="Kim S.B."/>
            <person name="Han K."/>
            <person name="Lee J."/>
            <person name="Park M."/>
            <person name="Lee H.A."/>
            <person name="Lee H.Y."/>
            <person name="Lee Y."/>
            <person name="Oh S."/>
            <person name="Lee J.H."/>
            <person name="Choi E."/>
            <person name="Choi E."/>
            <person name="Lee S.E."/>
            <person name="Jeon J."/>
            <person name="Kim H."/>
            <person name="Choi G."/>
            <person name="Song H."/>
            <person name="Lee J."/>
            <person name="Lee S.C."/>
            <person name="Kwon J.K."/>
            <person name="Lee H.Y."/>
            <person name="Koo N."/>
            <person name="Hong Y."/>
            <person name="Kim R.W."/>
            <person name="Kang W.H."/>
            <person name="Huh J.H."/>
            <person name="Kang B.C."/>
            <person name="Yang T.J."/>
            <person name="Lee Y.H."/>
            <person name="Bennetzen J.L."/>
            <person name="Choi D."/>
        </authorList>
    </citation>
    <scope>NUCLEOTIDE SEQUENCE [LARGE SCALE GENOMIC DNA]</scope>
    <source>
        <strain evidence="10">cv. PBC81</strain>
    </source>
</reference>
<dbReference type="PANTHER" id="PTHR31602">
    <property type="entry name" value="GROWTH-REGULATING FACTOR 5"/>
    <property type="match status" value="1"/>
</dbReference>
<evidence type="ECO:0000256" key="1">
    <source>
        <dbReference type="ARBA" id="ARBA00004123"/>
    </source>
</evidence>
<feature type="region of interest" description="Disordered" evidence="6">
    <location>
        <begin position="710"/>
        <end position="729"/>
    </location>
</feature>
<dbReference type="GO" id="GO:0006355">
    <property type="term" value="P:regulation of DNA-templated transcription"/>
    <property type="evidence" value="ECO:0007669"/>
    <property type="project" value="InterPro"/>
</dbReference>
<evidence type="ECO:0000313" key="10">
    <source>
        <dbReference type="Proteomes" id="UP000224567"/>
    </source>
</evidence>
<dbReference type="Pfam" id="PF08880">
    <property type="entry name" value="QLQ"/>
    <property type="match status" value="1"/>
</dbReference>
<organism evidence="9 10">
    <name type="scientific">Capsicum baccatum</name>
    <name type="common">Peruvian pepper</name>
    <dbReference type="NCBI Taxonomy" id="33114"/>
    <lineage>
        <taxon>Eukaryota</taxon>
        <taxon>Viridiplantae</taxon>
        <taxon>Streptophyta</taxon>
        <taxon>Embryophyta</taxon>
        <taxon>Tracheophyta</taxon>
        <taxon>Spermatophyta</taxon>
        <taxon>Magnoliopsida</taxon>
        <taxon>eudicotyledons</taxon>
        <taxon>Gunneridae</taxon>
        <taxon>Pentapetalae</taxon>
        <taxon>asterids</taxon>
        <taxon>lamiids</taxon>
        <taxon>Solanales</taxon>
        <taxon>Solanaceae</taxon>
        <taxon>Solanoideae</taxon>
        <taxon>Capsiceae</taxon>
        <taxon>Capsicum</taxon>
    </lineage>
</organism>
<keyword evidence="5" id="KW-0804">Transcription</keyword>
<evidence type="ECO:0000256" key="4">
    <source>
        <dbReference type="PROSITE-ProRule" id="PRU01002"/>
    </source>
</evidence>
<dbReference type="GO" id="GO:0005634">
    <property type="term" value="C:nucleus"/>
    <property type="evidence" value="ECO:0007669"/>
    <property type="project" value="UniProtKB-SubCell"/>
</dbReference>
<feature type="short sequence motif" description="Bipartite nuclear localization signal" evidence="4">
    <location>
        <begin position="384"/>
        <end position="394"/>
    </location>
</feature>
<dbReference type="AlphaFoldDB" id="A0A2G2XH85"/>
<evidence type="ECO:0000313" key="9">
    <source>
        <dbReference type="EMBL" id="PHT56854.1"/>
    </source>
</evidence>
<keyword evidence="5" id="KW-0010">Activator</keyword>
<feature type="domain" description="WRC" evidence="8">
    <location>
        <begin position="379"/>
        <end position="423"/>
    </location>
</feature>
<proteinExistence type="inferred from homology"/>
<dbReference type="Proteomes" id="UP000224567">
    <property type="component" value="Unassembled WGS sequence"/>
</dbReference>
<dbReference type="InterPro" id="IPR014977">
    <property type="entry name" value="WRC_dom"/>
</dbReference>
<keyword evidence="5" id="KW-0805">Transcription regulation</keyword>
<feature type="region of interest" description="Disordered" evidence="6">
    <location>
        <begin position="181"/>
        <end position="215"/>
    </location>
</feature>